<evidence type="ECO:0000313" key="3">
    <source>
        <dbReference type="Proteomes" id="UP001381693"/>
    </source>
</evidence>
<accession>A0AAN8XH88</accession>
<gene>
    <name evidence="2" type="ORF">SK128_010996</name>
</gene>
<organism evidence="2 3">
    <name type="scientific">Halocaridina rubra</name>
    <name type="common">Hawaiian red shrimp</name>
    <dbReference type="NCBI Taxonomy" id="373956"/>
    <lineage>
        <taxon>Eukaryota</taxon>
        <taxon>Metazoa</taxon>
        <taxon>Ecdysozoa</taxon>
        <taxon>Arthropoda</taxon>
        <taxon>Crustacea</taxon>
        <taxon>Multicrustacea</taxon>
        <taxon>Malacostraca</taxon>
        <taxon>Eumalacostraca</taxon>
        <taxon>Eucarida</taxon>
        <taxon>Decapoda</taxon>
        <taxon>Pleocyemata</taxon>
        <taxon>Caridea</taxon>
        <taxon>Atyoidea</taxon>
        <taxon>Atyidae</taxon>
        <taxon>Halocaridina</taxon>
    </lineage>
</organism>
<keyword evidence="3" id="KW-1185">Reference proteome</keyword>
<sequence>TTFCILLFAWSCLASPHPPESKVMSRRIPASEDNSNLDGIVASTRNILDKVSAFMQKLSDLEKEREGMTSQEVLTLLPNFVQEAVKLRSDLDSNVVKREDPKVVEKVKEMVTQALHSFARTFDTDGKTVEMPDLTYADNATYNDSATYAENATEVIPDAWTQQIEPEITTILAPTETVERAQETPEDELNHDPKEQGNVNPGSNSEFTPIPVPILSHPFTNIKTFSFTYDVEPYSRGSEAVLRWVPGGGYYLYHTLG</sequence>
<feature type="compositionally biased region" description="Polar residues" evidence="1">
    <location>
        <begin position="197"/>
        <end position="207"/>
    </location>
</feature>
<evidence type="ECO:0000313" key="2">
    <source>
        <dbReference type="EMBL" id="KAK7084267.1"/>
    </source>
</evidence>
<feature type="region of interest" description="Disordered" evidence="1">
    <location>
        <begin position="178"/>
        <end position="210"/>
    </location>
</feature>
<feature type="non-terminal residue" evidence="2">
    <location>
        <position position="1"/>
    </location>
</feature>
<protein>
    <submittedName>
        <fullName evidence="2">Uncharacterized protein</fullName>
    </submittedName>
</protein>
<name>A0AAN8XH88_HALRR</name>
<reference evidence="2 3" key="1">
    <citation type="submission" date="2023-11" db="EMBL/GenBank/DDBJ databases">
        <title>Halocaridina rubra genome assembly.</title>
        <authorList>
            <person name="Smith C."/>
        </authorList>
    </citation>
    <scope>NUCLEOTIDE SEQUENCE [LARGE SCALE GENOMIC DNA]</scope>
    <source>
        <strain evidence="2">EP-1</strain>
        <tissue evidence="2">Whole</tissue>
    </source>
</reference>
<dbReference type="AlphaFoldDB" id="A0AAN8XH88"/>
<evidence type="ECO:0000256" key="1">
    <source>
        <dbReference type="SAM" id="MobiDB-lite"/>
    </source>
</evidence>
<dbReference type="Proteomes" id="UP001381693">
    <property type="component" value="Unassembled WGS sequence"/>
</dbReference>
<comment type="caution">
    <text evidence="2">The sequence shown here is derived from an EMBL/GenBank/DDBJ whole genome shotgun (WGS) entry which is preliminary data.</text>
</comment>
<proteinExistence type="predicted"/>
<dbReference type="EMBL" id="JAXCGZ010002166">
    <property type="protein sequence ID" value="KAK7084267.1"/>
    <property type="molecule type" value="Genomic_DNA"/>
</dbReference>
<feature type="compositionally biased region" description="Basic and acidic residues" evidence="1">
    <location>
        <begin position="178"/>
        <end position="195"/>
    </location>
</feature>